<dbReference type="PROSITE" id="PS50111">
    <property type="entry name" value="CHEMOTAXIS_TRANSDUC_2"/>
    <property type="match status" value="1"/>
</dbReference>
<dbReference type="InterPro" id="IPR000014">
    <property type="entry name" value="PAS"/>
</dbReference>
<dbReference type="Pfam" id="PF08448">
    <property type="entry name" value="PAS_4"/>
    <property type="match status" value="1"/>
</dbReference>
<dbReference type="InterPro" id="IPR035965">
    <property type="entry name" value="PAS-like_dom_sf"/>
</dbReference>
<dbReference type="InterPro" id="IPR004090">
    <property type="entry name" value="Chemotax_Me-accpt_rcpt"/>
</dbReference>
<feature type="domain" description="HAMP" evidence="8">
    <location>
        <begin position="333"/>
        <end position="385"/>
    </location>
</feature>
<dbReference type="SMART" id="SM00065">
    <property type="entry name" value="GAF"/>
    <property type="match status" value="1"/>
</dbReference>
<dbReference type="PROSITE" id="PS50113">
    <property type="entry name" value="PAC"/>
    <property type="match status" value="1"/>
</dbReference>
<dbReference type="PRINTS" id="PR00260">
    <property type="entry name" value="CHEMTRNSDUCR"/>
</dbReference>
<dbReference type="Proteomes" id="UP000503447">
    <property type="component" value="Chromosome"/>
</dbReference>
<dbReference type="KEGG" id="ftj:FTUN_4032"/>
<dbReference type="PANTHER" id="PTHR32089:SF112">
    <property type="entry name" value="LYSOZYME-LIKE PROTEIN-RELATED"/>
    <property type="match status" value="1"/>
</dbReference>
<gene>
    <name evidence="9" type="ORF">FTUN_4032</name>
</gene>
<sequence>MFWTRSHARPEGAAAPEARTADLLAEANANTRAVTAVTEAVQRAADAPEVIRAALDTVRSAFGWAYASYWVIGPRDRELRFAHESGAVNEAFRKATRDARFREGEGLSGRAWRQRDLIFTPDIGQMTDCCRAPVAARAGVKSGACFPLVVADEVVGTMDFFALDTLSPSPDRLEALRSIGKLVSAALDRVHREAVNADGAAQLAAIRQAQAVIEFTPDGAVLTANANFLAALGYSLAEIQGRPHRMFVDPVYAAGPEYREFWAKLNRGEPVIADFLRFGKGGKEVWIRASYNPICDRTGRVVKVVKFATDITAAKRAELQTHQDAERQLRAAEELRAKVDAMLSVVDAAAAGDLTRELTVSGADLIGRMGDGLRRFFTDLRDSVRGIVGTANALTGSSEELSAVSQRMGTNSERTAVRAANVSTAAEQVNQGVQTVAAAVEEMGASIKDISKNAADGARIAGSAAAVARHTNATITKLGASSDEIGQVVKVITSIAQQTNLLALNATIEAARAGAAGKGFAVVANEVKELAKETARATEEIGEKIAAIQADTGSAVAAIREITDIVNQMSGISGAIAAAVEEQTATTAEISRNIAEVARGSGEIAQNITSVAQAAQDTTVGSNRTYDAAAGLRRMAAELQNLVGRFRVDEPAAPAPVARSRTEATAQPARKPVSAGRNGHSNGHLPAGARR</sequence>
<dbReference type="Gene3D" id="3.30.450.40">
    <property type="match status" value="1"/>
</dbReference>
<name>A0A6M5YR11_9BACT</name>
<evidence type="ECO:0000259" key="6">
    <source>
        <dbReference type="PROSITE" id="PS50111"/>
    </source>
</evidence>
<feature type="domain" description="PAC" evidence="7">
    <location>
        <begin position="269"/>
        <end position="323"/>
    </location>
</feature>
<accession>A0A6M5YR11</accession>
<evidence type="ECO:0000256" key="3">
    <source>
        <dbReference type="PROSITE-ProRule" id="PRU00284"/>
    </source>
</evidence>
<comment type="similarity">
    <text evidence="2">Belongs to the methyl-accepting chemotaxis (MCP) protein family.</text>
</comment>
<dbReference type="CDD" id="cd00130">
    <property type="entry name" value="PAS"/>
    <property type="match status" value="1"/>
</dbReference>
<dbReference type="Pfam" id="PF13185">
    <property type="entry name" value="GAF_2"/>
    <property type="match status" value="1"/>
</dbReference>
<evidence type="ECO:0000256" key="1">
    <source>
        <dbReference type="ARBA" id="ARBA00023224"/>
    </source>
</evidence>
<dbReference type="GO" id="GO:0006935">
    <property type="term" value="P:chemotaxis"/>
    <property type="evidence" value="ECO:0007669"/>
    <property type="project" value="InterPro"/>
</dbReference>
<dbReference type="PANTHER" id="PTHR32089">
    <property type="entry name" value="METHYL-ACCEPTING CHEMOTAXIS PROTEIN MCPB"/>
    <property type="match status" value="1"/>
</dbReference>
<dbReference type="PROSITE" id="PS50885">
    <property type="entry name" value="HAMP"/>
    <property type="match status" value="1"/>
</dbReference>
<dbReference type="SUPFAM" id="SSF55785">
    <property type="entry name" value="PYP-like sensor domain (PAS domain)"/>
    <property type="match status" value="1"/>
</dbReference>
<evidence type="ECO:0000313" key="10">
    <source>
        <dbReference type="Proteomes" id="UP000503447"/>
    </source>
</evidence>
<dbReference type="Gene3D" id="3.30.450.20">
    <property type="entry name" value="PAS domain"/>
    <property type="match status" value="1"/>
</dbReference>
<dbReference type="NCBIfam" id="TIGR00229">
    <property type="entry name" value="sensory_box"/>
    <property type="match status" value="1"/>
</dbReference>
<evidence type="ECO:0000259" key="8">
    <source>
        <dbReference type="PROSITE" id="PS50885"/>
    </source>
</evidence>
<reference evidence="10" key="1">
    <citation type="submission" date="2020-05" db="EMBL/GenBank/DDBJ databases">
        <title>Frigoriglobus tundricola gen. nov., sp. nov., a psychrotolerant cellulolytic planctomycete of the family Gemmataceae with two divergent copies of 16S rRNA gene.</title>
        <authorList>
            <person name="Kulichevskaya I.S."/>
            <person name="Ivanova A.A."/>
            <person name="Naumoff D.G."/>
            <person name="Beletsky A.V."/>
            <person name="Rijpstra W.I.C."/>
            <person name="Sinninghe Damste J.S."/>
            <person name="Mardanov A.V."/>
            <person name="Ravin N.V."/>
            <person name="Dedysh S.N."/>
        </authorList>
    </citation>
    <scope>NUCLEOTIDE SEQUENCE [LARGE SCALE GENOMIC DNA]</scope>
    <source>
        <strain evidence="10">PL17</strain>
    </source>
</reference>
<dbReference type="SUPFAM" id="SSF58104">
    <property type="entry name" value="Methyl-accepting chemotaxis protein (MCP) signaling domain"/>
    <property type="match status" value="1"/>
</dbReference>
<dbReference type="AlphaFoldDB" id="A0A6M5YR11"/>
<keyword evidence="10" id="KW-1185">Reference proteome</keyword>
<evidence type="ECO:0000256" key="4">
    <source>
        <dbReference type="SAM" id="Coils"/>
    </source>
</evidence>
<proteinExistence type="inferred from homology"/>
<dbReference type="Pfam" id="PF00015">
    <property type="entry name" value="MCPsignal"/>
    <property type="match status" value="1"/>
</dbReference>
<feature type="coiled-coil region" evidence="4">
    <location>
        <begin position="315"/>
        <end position="342"/>
    </location>
</feature>
<dbReference type="RefSeq" id="WP_261361939.1">
    <property type="nucleotide sequence ID" value="NZ_CP053452.2"/>
</dbReference>
<dbReference type="GO" id="GO:0004888">
    <property type="term" value="F:transmembrane signaling receptor activity"/>
    <property type="evidence" value="ECO:0007669"/>
    <property type="project" value="InterPro"/>
</dbReference>
<dbReference type="SUPFAM" id="SSF55781">
    <property type="entry name" value="GAF domain-like"/>
    <property type="match status" value="1"/>
</dbReference>
<keyword evidence="4" id="KW-0175">Coiled coil</keyword>
<keyword evidence="1 3" id="KW-0807">Transducer</keyword>
<evidence type="ECO:0000256" key="5">
    <source>
        <dbReference type="SAM" id="MobiDB-lite"/>
    </source>
</evidence>
<dbReference type="InterPro" id="IPR029016">
    <property type="entry name" value="GAF-like_dom_sf"/>
</dbReference>
<feature type="region of interest" description="Disordered" evidence="5">
    <location>
        <begin position="653"/>
        <end position="691"/>
    </location>
</feature>
<evidence type="ECO:0000259" key="7">
    <source>
        <dbReference type="PROSITE" id="PS50113"/>
    </source>
</evidence>
<dbReference type="Gene3D" id="1.10.287.950">
    <property type="entry name" value="Methyl-accepting chemotaxis protein"/>
    <property type="match status" value="1"/>
</dbReference>
<dbReference type="InterPro" id="IPR003018">
    <property type="entry name" value="GAF"/>
</dbReference>
<organism evidence="9 10">
    <name type="scientific">Frigoriglobus tundricola</name>
    <dbReference type="NCBI Taxonomy" id="2774151"/>
    <lineage>
        <taxon>Bacteria</taxon>
        <taxon>Pseudomonadati</taxon>
        <taxon>Planctomycetota</taxon>
        <taxon>Planctomycetia</taxon>
        <taxon>Gemmatales</taxon>
        <taxon>Gemmataceae</taxon>
        <taxon>Frigoriglobus</taxon>
    </lineage>
</organism>
<evidence type="ECO:0000313" key="9">
    <source>
        <dbReference type="EMBL" id="QJW96475.1"/>
    </source>
</evidence>
<dbReference type="InterPro" id="IPR003660">
    <property type="entry name" value="HAMP_dom"/>
</dbReference>
<dbReference type="InterPro" id="IPR000700">
    <property type="entry name" value="PAS-assoc_C"/>
</dbReference>
<dbReference type="GO" id="GO:0007165">
    <property type="term" value="P:signal transduction"/>
    <property type="evidence" value="ECO:0007669"/>
    <property type="project" value="UniProtKB-KW"/>
</dbReference>
<protein>
    <submittedName>
        <fullName evidence="9">Methyl-accepting chemotaxis sensor/transducer protein</fullName>
    </submittedName>
</protein>
<evidence type="ECO:0000256" key="2">
    <source>
        <dbReference type="ARBA" id="ARBA00029447"/>
    </source>
</evidence>
<dbReference type="InterPro" id="IPR013656">
    <property type="entry name" value="PAS_4"/>
</dbReference>
<dbReference type="EMBL" id="CP053452">
    <property type="protein sequence ID" value="QJW96475.1"/>
    <property type="molecule type" value="Genomic_DNA"/>
</dbReference>
<dbReference type="GO" id="GO:0016020">
    <property type="term" value="C:membrane"/>
    <property type="evidence" value="ECO:0007669"/>
    <property type="project" value="InterPro"/>
</dbReference>
<dbReference type="SMART" id="SM00283">
    <property type="entry name" value="MA"/>
    <property type="match status" value="1"/>
</dbReference>
<feature type="domain" description="Methyl-accepting transducer" evidence="6">
    <location>
        <begin position="390"/>
        <end position="619"/>
    </location>
</feature>
<dbReference type="InterPro" id="IPR004089">
    <property type="entry name" value="MCPsignal_dom"/>
</dbReference>